<keyword evidence="3" id="KW-1185">Reference proteome</keyword>
<feature type="transmembrane region" description="Helical" evidence="1">
    <location>
        <begin position="78"/>
        <end position="98"/>
    </location>
</feature>
<sequence length="110" mass="12320">MPVFSVARDTEPLRSSTAFRITAMDPLIPNSANSHWISTDASSKTAVRQTTIPVYATIRPLSKSEKYWTAPSSFRLNFTFVAFRLLGVAILISSSVLTQFRRGERLLKQV</sequence>
<gene>
    <name evidence="2" type="ORF">TNCV_4648371</name>
</gene>
<keyword evidence="1" id="KW-0472">Membrane</keyword>
<dbReference type="Proteomes" id="UP000887159">
    <property type="component" value="Unassembled WGS sequence"/>
</dbReference>
<evidence type="ECO:0000313" key="3">
    <source>
        <dbReference type="Proteomes" id="UP000887159"/>
    </source>
</evidence>
<keyword evidence="1" id="KW-1133">Transmembrane helix</keyword>
<evidence type="ECO:0000313" key="2">
    <source>
        <dbReference type="EMBL" id="GFY19665.1"/>
    </source>
</evidence>
<comment type="caution">
    <text evidence="2">The sequence shown here is derived from an EMBL/GenBank/DDBJ whole genome shotgun (WGS) entry which is preliminary data.</text>
</comment>
<dbReference type="EMBL" id="BMAU01021353">
    <property type="protein sequence ID" value="GFY19665.1"/>
    <property type="molecule type" value="Genomic_DNA"/>
</dbReference>
<evidence type="ECO:0000256" key="1">
    <source>
        <dbReference type="SAM" id="Phobius"/>
    </source>
</evidence>
<keyword evidence="1" id="KW-0812">Transmembrane</keyword>
<proteinExistence type="predicted"/>
<protein>
    <submittedName>
        <fullName evidence="2">Uncharacterized protein</fullName>
    </submittedName>
</protein>
<reference evidence="2" key="1">
    <citation type="submission" date="2020-08" db="EMBL/GenBank/DDBJ databases">
        <title>Multicomponent nature underlies the extraordinary mechanical properties of spider dragline silk.</title>
        <authorList>
            <person name="Kono N."/>
            <person name="Nakamura H."/>
            <person name="Mori M."/>
            <person name="Yoshida Y."/>
            <person name="Ohtoshi R."/>
            <person name="Malay A.D."/>
            <person name="Moran D.A.P."/>
            <person name="Tomita M."/>
            <person name="Numata K."/>
            <person name="Arakawa K."/>
        </authorList>
    </citation>
    <scope>NUCLEOTIDE SEQUENCE</scope>
</reference>
<accession>A0A8X6SYF4</accession>
<dbReference type="AlphaFoldDB" id="A0A8X6SYF4"/>
<organism evidence="2 3">
    <name type="scientific">Trichonephila clavipes</name>
    <name type="common">Golden silk orbweaver</name>
    <name type="synonym">Nephila clavipes</name>
    <dbReference type="NCBI Taxonomy" id="2585209"/>
    <lineage>
        <taxon>Eukaryota</taxon>
        <taxon>Metazoa</taxon>
        <taxon>Ecdysozoa</taxon>
        <taxon>Arthropoda</taxon>
        <taxon>Chelicerata</taxon>
        <taxon>Arachnida</taxon>
        <taxon>Araneae</taxon>
        <taxon>Araneomorphae</taxon>
        <taxon>Entelegynae</taxon>
        <taxon>Araneoidea</taxon>
        <taxon>Nephilidae</taxon>
        <taxon>Trichonephila</taxon>
    </lineage>
</organism>
<name>A0A8X6SYF4_TRICX</name>